<dbReference type="RefSeq" id="XP_001456877.1">
    <property type="nucleotide sequence ID" value="XM_001456840.1"/>
</dbReference>
<dbReference type="SMART" id="SM00220">
    <property type="entry name" value="S_TKc"/>
    <property type="match status" value="1"/>
</dbReference>
<dbReference type="PANTHER" id="PTHR44167">
    <property type="entry name" value="OVARIAN-SPECIFIC SERINE/THREONINE-PROTEIN KINASE LOK-RELATED"/>
    <property type="match status" value="1"/>
</dbReference>
<dbReference type="KEGG" id="ptm:GSPATT00022652001"/>
<dbReference type="InterPro" id="IPR000719">
    <property type="entry name" value="Prot_kinase_dom"/>
</dbReference>
<evidence type="ECO:0000313" key="3">
    <source>
        <dbReference type="Proteomes" id="UP000000600"/>
    </source>
</evidence>
<dbReference type="PROSITE" id="PS50011">
    <property type="entry name" value="PROTEIN_KINASE_DOM"/>
    <property type="match status" value="1"/>
</dbReference>
<feature type="domain" description="Protein kinase" evidence="1">
    <location>
        <begin position="26"/>
        <end position="296"/>
    </location>
</feature>
<dbReference type="InterPro" id="IPR008271">
    <property type="entry name" value="Ser/Thr_kinase_AS"/>
</dbReference>
<dbReference type="CDD" id="cd00180">
    <property type="entry name" value="PKc"/>
    <property type="match status" value="1"/>
</dbReference>
<dbReference type="PANTHER" id="PTHR44167:SF24">
    <property type="entry name" value="SERINE_THREONINE-PROTEIN KINASE CHK2"/>
    <property type="match status" value="1"/>
</dbReference>
<dbReference type="GO" id="GO:0005524">
    <property type="term" value="F:ATP binding"/>
    <property type="evidence" value="ECO:0007669"/>
    <property type="project" value="InterPro"/>
</dbReference>
<dbReference type="GeneID" id="5042662"/>
<gene>
    <name evidence="2" type="ORF">GSPATT00022652001</name>
</gene>
<dbReference type="Proteomes" id="UP000000600">
    <property type="component" value="Unassembled WGS sequence"/>
</dbReference>
<evidence type="ECO:0000313" key="2">
    <source>
        <dbReference type="EMBL" id="CAK89480.1"/>
    </source>
</evidence>
<dbReference type="STRING" id="5888.A0E2G3"/>
<dbReference type="AlphaFoldDB" id="A0E2G3"/>
<dbReference type="GO" id="GO:0004674">
    <property type="term" value="F:protein serine/threonine kinase activity"/>
    <property type="evidence" value="ECO:0000318"/>
    <property type="project" value="GO_Central"/>
</dbReference>
<dbReference type="InterPro" id="IPR011009">
    <property type="entry name" value="Kinase-like_dom_sf"/>
</dbReference>
<dbReference type="HOGENOM" id="CLU_377032_0_0_1"/>
<dbReference type="InterPro" id="IPR038331">
    <property type="entry name" value="DisA_sf"/>
</dbReference>
<organism evidence="2 3">
    <name type="scientific">Paramecium tetraurelia</name>
    <dbReference type="NCBI Taxonomy" id="5888"/>
    <lineage>
        <taxon>Eukaryota</taxon>
        <taxon>Sar</taxon>
        <taxon>Alveolata</taxon>
        <taxon>Ciliophora</taxon>
        <taxon>Intramacronucleata</taxon>
        <taxon>Oligohymenophorea</taxon>
        <taxon>Peniculida</taxon>
        <taxon>Parameciidae</taxon>
        <taxon>Paramecium</taxon>
    </lineage>
</organism>
<dbReference type="GO" id="GO:0005634">
    <property type="term" value="C:nucleus"/>
    <property type="evidence" value="ECO:0000318"/>
    <property type="project" value="GO_Central"/>
</dbReference>
<dbReference type="EMBL" id="CT868655">
    <property type="protein sequence ID" value="CAK89480.1"/>
    <property type="molecule type" value="Genomic_DNA"/>
</dbReference>
<dbReference type="GO" id="GO:0044773">
    <property type="term" value="P:mitotic DNA damage checkpoint signaling"/>
    <property type="evidence" value="ECO:0000318"/>
    <property type="project" value="GO_Central"/>
</dbReference>
<dbReference type="SUPFAM" id="SSF56112">
    <property type="entry name" value="Protein kinase-like (PK-like)"/>
    <property type="match status" value="1"/>
</dbReference>
<dbReference type="OMA" id="CMLQQNK"/>
<dbReference type="OrthoDB" id="331171at2759"/>
<protein>
    <recommendedName>
        <fullName evidence="1">Protein kinase domain-containing protein</fullName>
    </recommendedName>
</protein>
<dbReference type="GO" id="GO:0005737">
    <property type="term" value="C:cytoplasm"/>
    <property type="evidence" value="ECO:0000318"/>
    <property type="project" value="GO_Central"/>
</dbReference>
<dbReference type="Gene3D" id="1.20.1260.110">
    <property type="entry name" value="DNA integrity scanning linker region"/>
    <property type="match status" value="1"/>
</dbReference>
<proteinExistence type="predicted"/>
<name>A0E2G3_PARTE</name>
<dbReference type="InParanoid" id="A0E2G3"/>
<reference evidence="2 3" key="1">
    <citation type="journal article" date="2006" name="Nature">
        <title>Global trends of whole-genome duplications revealed by the ciliate Paramecium tetraurelia.</title>
        <authorList>
            <consortium name="Genoscope"/>
            <person name="Aury J.-M."/>
            <person name="Jaillon O."/>
            <person name="Duret L."/>
            <person name="Noel B."/>
            <person name="Jubin C."/>
            <person name="Porcel B.M."/>
            <person name="Segurens B."/>
            <person name="Daubin V."/>
            <person name="Anthouard V."/>
            <person name="Aiach N."/>
            <person name="Arnaiz O."/>
            <person name="Billaut A."/>
            <person name="Beisson J."/>
            <person name="Blanc I."/>
            <person name="Bouhouche K."/>
            <person name="Camara F."/>
            <person name="Duharcourt S."/>
            <person name="Guigo R."/>
            <person name="Gogendeau D."/>
            <person name="Katinka M."/>
            <person name="Keller A.-M."/>
            <person name="Kissmehl R."/>
            <person name="Klotz C."/>
            <person name="Koll F."/>
            <person name="Le Moue A."/>
            <person name="Lepere C."/>
            <person name="Malinsky S."/>
            <person name="Nowacki M."/>
            <person name="Nowak J.K."/>
            <person name="Plattner H."/>
            <person name="Poulain J."/>
            <person name="Ruiz F."/>
            <person name="Serrano V."/>
            <person name="Zagulski M."/>
            <person name="Dessen P."/>
            <person name="Betermier M."/>
            <person name="Weissenbach J."/>
            <person name="Scarpelli C."/>
            <person name="Schachter V."/>
            <person name="Sperling L."/>
            <person name="Meyer E."/>
            <person name="Cohen J."/>
            <person name="Wincker P."/>
        </authorList>
    </citation>
    <scope>NUCLEOTIDE SEQUENCE [LARGE SCALE GENOMIC DNA]</scope>
    <source>
        <strain evidence="2 3">Stock d4-2</strain>
    </source>
</reference>
<dbReference type="PROSITE" id="PS00108">
    <property type="entry name" value="PROTEIN_KINASE_ST"/>
    <property type="match status" value="1"/>
</dbReference>
<dbReference type="Pfam" id="PF00069">
    <property type="entry name" value="Pkinase"/>
    <property type="match status" value="1"/>
</dbReference>
<keyword evidence="3" id="KW-1185">Reference proteome</keyword>
<accession>A0E2G3</accession>
<dbReference type="eggNOG" id="KOG0661">
    <property type="taxonomic scope" value="Eukaryota"/>
</dbReference>
<sequence length="736" mass="87516">MIINSVLKPQFRTTNGVLVEIEGKQYENIRLFGSQGTQTNNQIGNLLGNLKDEIIIKEYYDIKQEEIEVLEQIKRLQSEKQSKCKNIIKILGIKDNRSNQQSKYEPKIYVALEKGKGDVLALIKQNTQLPYMTKLNLFLQMVQGVQELHDLGYFHRDVKPENFVYFINQNQEYQIKLIDFGIVKRTDTINQTPQVGTFNYMAPEVVLSEGNYDKTADIWSLGITFYYILTLEEFLQAKNATALRKYLVDLNQKQIDQILDNSTGIEQLDKQLLSCMLQQNKSFRIGLQELINKINFRIKTFQYENTPNKDQKKSQQNIQFQKFQQNVKPNFCLFQNNKINESQFSIKTKQQVDDDPKKLPNLQVIIQTQSNQQDCQQQMQLLTLYTKLQPIFMQFQKDIRSMKIECESNKFFSQMKEQTVQLQETLSEQKKTLQFDFHTFCENQNLFKERIMAIENKKWGYKNQIKDLLVQQQKVSQKAGGELELLINSVNEKSKEIKFTPMDTKLMETYENLQKQDLELQEEIIQINSMMTNYQLNPSQLNPSQLNQLKVQIQKVICKLDDLMKKLPSDYEIQEFNKQFKSNLDSYYIQYALVNYIKQFHITKYYERIRVYHKKQKKQNMNQSDYQRKFNQKQQQESEFNAIKEKEAQDLLQRYKNILFKDQTRMKIIEMEKDQQQMDKIVVELERYIKQIFSVKLKSTIKNQQTIKMIISEEGIYKIKQFAFNLIFKIMLTSQQ</sequence>
<dbReference type="Gene3D" id="1.10.510.10">
    <property type="entry name" value="Transferase(Phosphotransferase) domain 1"/>
    <property type="match status" value="1"/>
</dbReference>
<evidence type="ECO:0000259" key="1">
    <source>
        <dbReference type="PROSITE" id="PS50011"/>
    </source>
</evidence>